<dbReference type="Gene3D" id="3.90.180.10">
    <property type="entry name" value="Medium-chain alcohol dehydrogenases, catalytic domain"/>
    <property type="match status" value="2"/>
</dbReference>
<accession>A0A4V2JTF9</accession>
<comment type="caution">
    <text evidence="4">The sequence shown here is derived from an EMBL/GenBank/DDBJ whole genome shotgun (WGS) entry which is preliminary data.</text>
</comment>
<dbReference type="InterPro" id="IPR013154">
    <property type="entry name" value="ADH-like_N"/>
</dbReference>
<dbReference type="Gene3D" id="3.40.50.720">
    <property type="entry name" value="NAD(P)-binding Rossmann-like Domain"/>
    <property type="match status" value="1"/>
</dbReference>
<dbReference type="EMBL" id="SDMR01000001">
    <property type="protein sequence ID" value="TBT96161.1"/>
    <property type="molecule type" value="Genomic_DNA"/>
</dbReference>
<dbReference type="Pfam" id="PF08240">
    <property type="entry name" value="ADH_N"/>
    <property type="match status" value="1"/>
</dbReference>
<feature type="domain" description="Alcohol dehydrogenase-like N-terminal" evidence="3">
    <location>
        <begin position="31"/>
        <end position="150"/>
    </location>
</feature>
<dbReference type="PANTHER" id="PTHR43401">
    <property type="entry name" value="L-THREONINE 3-DEHYDROGENASE"/>
    <property type="match status" value="1"/>
</dbReference>
<evidence type="ECO:0000313" key="5">
    <source>
        <dbReference type="Proteomes" id="UP000291933"/>
    </source>
</evidence>
<dbReference type="SUPFAM" id="SSF51735">
    <property type="entry name" value="NAD(P)-binding Rossmann-fold domains"/>
    <property type="match status" value="1"/>
</dbReference>
<dbReference type="GO" id="GO:0016491">
    <property type="term" value="F:oxidoreductase activity"/>
    <property type="evidence" value="ECO:0007669"/>
    <property type="project" value="UniProtKB-KW"/>
</dbReference>
<dbReference type="OrthoDB" id="9797931at2"/>
<evidence type="ECO:0000256" key="2">
    <source>
        <dbReference type="ARBA" id="ARBA00023002"/>
    </source>
</evidence>
<gene>
    <name evidence="4" type="ORF">ET996_00355</name>
</gene>
<dbReference type="PANTHER" id="PTHR43401:SF2">
    <property type="entry name" value="L-THREONINE 3-DEHYDROGENASE"/>
    <property type="match status" value="1"/>
</dbReference>
<evidence type="ECO:0000313" key="4">
    <source>
        <dbReference type="EMBL" id="TBT96161.1"/>
    </source>
</evidence>
<dbReference type="SUPFAM" id="SSF50129">
    <property type="entry name" value="GroES-like"/>
    <property type="match status" value="1"/>
</dbReference>
<dbReference type="Proteomes" id="UP000291933">
    <property type="component" value="Unassembled WGS sequence"/>
</dbReference>
<dbReference type="InterPro" id="IPR036291">
    <property type="entry name" value="NAD(P)-bd_dom_sf"/>
</dbReference>
<dbReference type="InterPro" id="IPR011032">
    <property type="entry name" value="GroES-like_sf"/>
</dbReference>
<proteinExistence type="predicted"/>
<evidence type="ECO:0000256" key="1">
    <source>
        <dbReference type="ARBA" id="ARBA00001947"/>
    </source>
</evidence>
<keyword evidence="5" id="KW-1185">Reference proteome</keyword>
<dbReference type="InterPro" id="IPR050129">
    <property type="entry name" value="Zn_alcohol_dh"/>
</dbReference>
<organism evidence="4 5">
    <name type="scientific">Propioniciclava tarda</name>
    <dbReference type="NCBI Taxonomy" id="433330"/>
    <lineage>
        <taxon>Bacteria</taxon>
        <taxon>Bacillati</taxon>
        <taxon>Actinomycetota</taxon>
        <taxon>Actinomycetes</taxon>
        <taxon>Propionibacteriales</taxon>
        <taxon>Propionibacteriaceae</taxon>
        <taxon>Propioniciclava</taxon>
    </lineage>
</organism>
<reference evidence="4 5" key="1">
    <citation type="submission" date="2019-01" db="EMBL/GenBank/DDBJ databases">
        <title>Lactibacter flavus gen. nov., sp. nov., a novel bacterium of the family Propionibacteriaceae isolated from raw milk and dairy products.</title>
        <authorList>
            <person name="Huptas C."/>
            <person name="Wenning M."/>
            <person name="Breitenwieser F."/>
            <person name="Doll E."/>
            <person name="Von Neubeck M."/>
            <person name="Busse H.-J."/>
            <person name="Scherer S."/>
        </authorList>
    </citation>
    <scope>NUCLEOTIDE SEQUENCE [LARGE SCALE GENOMIC DNA]</scope>
    <source>
        <strain evidence="4 5">DSM 22130</strain>
    </source>
</reference>
<name>A0A4V2JTF9_PROTD</name>
<dbReference type="RefSeq" id="WP_131170574.1">
    <property type="nucleotide sequence ID" value="NZ_FXTL01000001.1"/>
</dbReference>
<comment type="cofactor">
    <cofactor evidence="1">
        <name>Zn(2+)</name>
        <dbReference type="ChEBI" id="CHEBI:29105"/>
    </cofactor>
</comment>
<dbReference type="AlphaFoldDB" id="A0A4V2JTF9"/>
<evidence type="ECO:0000259" key="3">
    <source>
        <dbReference type="Pfam" id="PF08240"/>
    </source>
</evidence>
<keyword evidence="2" id="KW-0560">Oxidoreductase</keyword>
<protein>
    <submittedName>
        <fullName evidence="4">Alcohol dehydrogenase</fullName>
    </submittedName>
</protein>
<sequence length="544" mass="57340">MNQIPATQHAIQYVGKDQIVHNKTKPVDPVGPTQILLKTEACGICFSDTKLLHQFDVHPRKVDVIAGLTPAELAEIPSYKPNAEPTVPGHEPVLRVVAVGDKVTHYKVGDRVLVQADWKHMKTPTSNGSFGYAFEGALQEYVVVDERIVWRDGEDFLIRVSEGPTAAQVGLIEPWATVENAYAWKERQHRLAGGSLLVVADAGASVSSLADGPAAGSVVLVGTDAAAVGVQGVESSLADVTGHFDDIVYFGSDAETIEALANLLGTQGILNVVLGGGTIGRKVTVDVGRVHYDYTRYIGTAGNDAEASYAMIPPSTEVRSGDKMLVIGAAGPMGLMHTMRAVVLGLDALSVDCSDVSDDRLAHLAEVVQPVADTKGVAVKFVNSASQALEGGYTYVTCMVPSAALLSGGIDLCGSDATVNLFAGLPIGSYGEVDYQGMIDRRIFLAGTSGSDIADMETVLRKVERGDYDNSISLDAVCGMAGFADAIQAVMDRTSGGKIIVYPALHDLGLVRLVDMPEKLPSVAAHLDNGVWTSEAEKALLALA</sequence>